<protein>
    <submittedName>
        <fullName evidence="6">Uncharacterized protein</fullName>
    </submittedName>
</protein>
<evidence type="ECO:0000256" key="2">
    <source>
        <dbReference type="ARBA" id="ARBA00022723"/>
    </source>
</evidence>
<sequence length="388" mass="43913">MDYLKRVHSEYAIEREYDEDGDDPCLSSSSVSTPTITMASFFRRQDLYDPKSNRKIKLDRNLALMVVCDFQPSSIVEDKGCRAFVKSLDPKYELPSKMTLRNKLLPQIYDECKTKLLITLEKVSYCFSYMWPMVVETIQPKILPQKCQRSLKTGIWGEKKVCCIVTDNAASMIKACQLLKVRHHPCFAHTLNLVLQDALKIQGIDVIRIKSKTLVGYFKSSNLEMQKLICKQENKNKTPLKLLQEVPTHWNSALQMVKAPFGLTLKRTSILNDMICILDVFDEATNKVSGDNVTMSLIIPVVCGIYNHLMAQNPTSDTGNLFLEAMNEGVYARLLLYKEHYIYCLATILDPHMKKEGFCSSENSKAPRTLLQGKMAIKTVAAATAAAT</sequence>
<dbReference type="InterPro" id="IPR012337">
    <property type="entry name" value="RNaseH-like_sf"/>
</dbReference>
<evidence type="ECO:0000256" key="4">
    <source>
        <dbReference type="ARBA" id="ARBA00022833"/>
    </source>
</evidence>
<keyword evidence="5" id="KW-0539">Nucleus</keyword>
<evidence type="ECO:0000256" key="3">
    <source>
        <dbReference type="ARBA" id="ARBA00022771"/>
    </source>
</evidence>
<evidence type="ECO:0000256" key="5">
    <source>
        <dbReference type="ARBA" id="ARBA00023242"/>
    </source>
</evidence>
<comment type="caution">
    <text evidence="6">The sequence shown here is derived from an EMBL/GenBank/DDBJ whole genome shotgun (WGS) entry which is preliminary data.</text>
</comment>
<keyword evidence="3" id="KW-0863">Zinc-finger</keyword>
<keyword evidence="2" id="KW-0479">Metal-binding</keyword>
<name>A0ABQ9IJ18_9NEOP</name>
<evidence type="ECO:0000313" key="6">
    <source>
        <dbReference type="EMBL" id="KAJ8896636.1"/>
    </source>
</evidence>
<dbReference type="EMBL" id="JARBHB010000001">
    <property type="protein sequence ID" value="KAJ8896636.1"/>
    <property type="molecule type" value="Genomic_DNA"/>
</dbReference>
<comment type="subcellular location">
    <subcellularLocation>
        <location evidence="1">Nucleus</location>
    </subcellularLocation>
</comment>
<organism evidence="6 7">
    <name type="scientific">Dryococelus australis</name>
    <dbReference type="NCBI Taxonomy" id="614101"/>
    <lineage>
        <taxon>Eukaryota</taxon>
        <taxon>Metazoa</taxon>
        <taxon>Ecdysozoa</taxon>
        <taxon>Arthropoda</taxon>
        <taxon>Hexapoda</taxon>
        <taxon>Insecta</taxon>
        <taxon>Pterygota</taxon>
        <taxon>Neoptera</taxon>
        <taxon>Polyneoptera</taxon>
        <taxon>Phasmatodea</taxon>
        <taxon>Verophasmatodea</taxon>
        <taxon>Anareolatae</taxon>
        <taxon>Phasmatidae</taxon>
        <taxon>Eurycanthinae</taxon>
        <taxon>Dryococelus</taxon>
    </lineage>
</organism>
<reference evidence="6 7" key="1">
    <citation type="submission" date="2023-02" db="EMBL/GenBank/DDBJ databases">
        <title>LHISI_Scaffold_Assembly.</title>
        <authorList>
            <person name="Stuart O.P."/>
            <person name="Cleave R."/>
            <person name="Magrath M.J.L."/>
            <person name="Mikheyev A.S."/>
        </authorList>
    </citation>
    <scope>NUCLEOTIDE SEQUENCE [LARGE SCALE GENOMIC DNA]</scope>
    <source>
        <strain evidence="6">Daus_M_001</strain>
        <tissue evidence="6">Leg muscle</tissue>
    </source>
</reference>
<gene>
    <name evidence="6" type="ORF">PR048_001980</name>
</gene>
<evidence type="ECO:0000256" key="1">
    <source>
        <dbReference type="ARBA" id="ARBA00004123"/>
    </source>
</evidence>
<keyword evidence="4" id="KW-0862">Zinc</keyword>
<evidence type="ECO:0000313" key="7">
    <source>
        <dbReference type="Proteomes" id="UP001159363"/>
    </source>
</evidence>
<accession>A0ABQ9IJ18</accession>
<keyword evidence="7" id="KW-1185">Reference proteome</keyword>
<dbReference type="InterPro" id="IPR052035">
    <property type="entry name" value="ZnF_BED_domain_contain"/>
</dbReference>
<proteinExistence type="predicted"/>
<dbReference type="SUPFAM" id="SSF53098">
    <property type="entry name" value="Ribonuclease H-like"/>
    <property type="match status" value="1"/>
</dbReference>
<dbReference type="PANTHER" id="PTHR46481">
    <property type="entry name" value="ZINC FINGER BED DOMAIN-CONTAINING PROTEIN 4"/>
    <property type="match status" value="1"/>
</dbReference>
<dbReference type="PANTHER" id="PTHR46481:SF10">
    <property type="entry name" value="ZINC FINGER BED DOMAIN-CONTAINING PROTEIN 39"/>
    <property type="match status" value="1"/>
</dbReference>
<dbReference type="Proteomes" id="UP001159363">
    <property type="component" value="Chromosome 1"/>
</dbReference>
<dbReference type="SUPFAM" id="SSF140996">
    <property type="entry name" value="Hermes dimerisation domain"/>
    <property type="match status" value="1"/>
</dbReference>